<name>A0A554W781_9BURK</name>
<evidence type="ECO:0008006" key="4">
    <source>
        <dbReference type="Google" id="ProtNLM"/>
    </source>
</evidence>
<organism evidence="2 3">
    <name type="scientific">Tepidimonas alkaliphilus</name>
    <dbReference type="NCBI Taxonomy" id="2588942"/>
    <lineage>
        <taxon>Bacteria</taxon>
        <taxon>Pseudomonadati</taxon>
        <taxon>Pseudomonadota</taxon>
        <taxon>Betaproteobacteria</taxon>
        <taxon>Burkholderiales</taxon>
        <taxon>Tepidimonas</taxon>
    </lineage>
</organism>
<dbReference type="OrthoDB" id="8525200at2"/>
<evidence type="ECO:0000313" key="3">
    <source>
        <dbReference type="Proteomes" id="UP000315736"/>
    </source>
</evidence>
<dbReference type="InterPro" id="IPR007435">
    <property type="entry name" value="DUF484"/>
</dbReference>
<dbReference type="AlphaFoldDB" id="A0A554W781"/>
<dbReference type="PANTHER" id="PTHR38765">
    <property type="entry name" value="DUF484 DOMAIN-CONTAINING PROTEIN"/>
    <property type="match status" value="1"/>
</dbReference>
<feature type="coiled-coil region" evidence="1">
    <location>
        <begin position="47"/>
        <end position="74"/>
    </location>
</feature>
<evidence type="ECO:0000256" key="1">
    <source>
        <dbReference type="SAM" id="Coils"/>
    </source>
</evidence>
<protein>
    <recommendedName>
        <fullName evidence="4">DUF484 family protein</fullName>
    </recommendedName>
</protein>
<evidence type="ECO:0000313" key="2">
    <source>
        <dbReference type="EMBL" id="TSE19438.1"/>
    </source>
</evidence>
<dbReference type="Proteomes" id="UP000315736">
    <property type="component" value="Unassembled WGS sequence"/>
</dbReference>
<keyword evidence="3" id="KW-1185">Reference proteome</keyword>
<dbReference type="SUPFAM" id="SSF55781">
    <property type="entry name" value="GAF domain-like"/>
    <property type="match status" value="1"/>
</dbReference>
<dbReference type="EMBL" id="VJNB01000007">
    <property type="protein sequence ID" value="TSE19438.1"/>
    <property type="molecule type" value="Genomic_DNA"/>
</dbReference>
<sequence length="239" mass="26166">MSTAEGLQPLTEDDIAQYLLHRPDFFERHADLLAAVQLTSPLTGRAISLLERQVEILRERLRQLELRTAEMIRHGQDNMALLQRLHQWTCALLATEDPSALPERLTAELARQFSVPQVALRLWDVQAAPGAPWAVPVDEETRAFVQSLPRPFVGVNPGVQPLQWLSDPAAAASVALVPLRPAAHEPAFGLLVLASDDPQRFEANAGTDLLQRLGELAAAALGRLRSPRTSSPEPATPNA</sequence>
<comment type="caution">
    <text evidence="2">The sequence shown here is derived from an EMBL/GenBank/DDBJ whole genome shotgun (WGS) entry which is preliminary data.</text>
</comment>
<reference evidence="2 3" key="1">
    <citation type="submission" date="2019-07" db="EMBL/GenBank/DDBJ databases">
        <title>Tepidimonas alkaliphilus YIM 72238 draft genome.</title>
        <authorList>
            <person name="Da Costa M.S."/>
            <person name="Froufe H.J.C."/>
            <person name="Egas C."/>
            <person name="Albuquerque L."/>
        </authorList>
    </citation>
    <scope>NUCLEOTIDE SEQUENCE [LARGE SCALE GENOMIC DNA]</scope>
    <source>
        <strain evidence="2 3">YIM 72238</strain>
    </source>
</reference>
<dbReference type="PANTHER" id="PTHR38765:SF1">
    <property type="entry name" value="DUF484 DOMAIN-CONTAINING PROTEIN"/>
    <property type="match status" value="1"/>
</dbReference>
<keyword evidence="1" id="KW-0175">Coiled coil</keyword>
<dbReference type="Gene3D" id="3.30.450.40">
    <property type="match status" value="1"/>
</dbReference>
<proteinExistence type="predicted"/>
<dbReference type="InterPro" id="IPR029016">
    <property type="entry name" value="GAF-like_dom_sf"/>
</dbReference>
<accession>A0A554W781</accession>
<gene>
    <name evidence="2" type="ORF">Talka_01527</name>
</gene>
<dbReference type="RefSeq" id="WP_143890540.1">
    <property type="nucleotide sequence ID" value="NZ_VJNB01000007.1"/>
</dbReference>
<dbReference type="Pfam" id="PF04340">
    <property type="entry name" value="DUF484"/>
    <property type="match status" value="1"/>
</dbReference>